<evidence type="ECO:0000256" key="1">
    <source>
        <dbReference type="SAM" id="Coils"/>
    </source>
</evidence>
<organism evidence="3 4">
    <name type="scientific">Leyella stercorea</name>
    <dbReference type="NCBI Taxonomy" id="363265"/>
    <lineage>
        <taxon>Bacteria</taxon>
        <taxon>Pseudomonadati</taxon>
        <taxon>Bacteroidota</taxon>
        <taxon>Bacteroidia</taxon>
        <taxon>Bacteroidales</taxon>
        <taxon>Prevotellaceae</taxon>
        <taxon>Leyella</taxon>
    </lineage>
</organism>
<dbReference type="EMBL" id="QRNO01000058">
    <property type="protein sequence ID" value="RHK48637.1"/>
    <property type="molecule type" value="Genomic_DNA"/>
</dbReference>
<dbReference type="OrthoDB" id="1082763at2"/>
<dbReference type="AlphaFoldDB" id="A0A3R6FHQ7"/>
<feature type="transmembrane region" description="Helical" evidence="2">
    <location>
        <begin position="128"/>
        <end position="150"/>
    </location>
</feature>
<gene>
    <name evidence="3" type="ORF">DW060_10225</name>
</gene>
<reference evidence="3 4" key="1">
    <citation type="submission" date="2018-08" db="EMBL/GenBank/DDBJ databases">
        <title>A genome reference for cultivated species of the human gut microbiota.</title>
        <authorList>
            <person name="Zou Y."/>
            <person name="Xue W."/>
            <person name="Luo G."/>
        </authorList>
    </citation>
    <scope>NUCLEOTIDE SEQUENCE [LARGE SCALE GENOMIC DNA]</scope>
    <source>
        <strain evidence="3 4">AF42-9</strain>
    </source>
</reference>
<dbReference type="RefSeq" id="WP_118355779.1">
    <property type="nucleotide sequence ID" value="NZ_DBEWQA010000042.1"/>
</dbReference>
<keyword evidence="2" id="KW-0472">Membrane</keyword>
<name>A0A3R6FHQ7_9BACT</name>
<keyword evidence="4" id="KW-1185">Reference proteome</keyword>
<feature type="coiled-coil region" evidence="1">
    <location>
        <begin position="3"/>
        <end position="30"/>
    </location>
</feature>
<feature type="transmembrane region" description="Helical" evidence="2">
    <location>
        <begin position="73"/>
        <end position="91"/>
    </location>
</feature>
<keyword evidence="2" id="KW-1133">Transmembrane helix</keyword>
<evidence type="ECO:0000313" key="3">
    <source>
        <dbReference type="EMBL" id="RHK48637.1"/>
    </source>
</evidence>
<dbReference type="Proteomes" id="UP000286598">
    <property type="component" value="Unassembled WGS sequence"/>
</dbReference>
<keyword evidence="2" id="KW-0812">Transmembrane</keyword>
<accession>A0A3R6FHQ7</accession>
<evidence type="ECO:0000256" key="2">
    <source>
        <dbReference type="SAM" id="Phobius"/>
    </source>
</evidence>
<proteinExistence type="predicted"/>
<comment type="caution">
    <text evidence="3">The sequence shown here is derived from an EMBL/GenBank/DDBJ whole genome shotgun (WGS) entry which is preliminary data.</text>
</comment>
<protein>
    <submittedName>
        <fullName evidence="3">Uncharacterized protein</fullName>
    </submittedName>
</protein>
<keyword evidence="1" id="KW-0175">Coiled coil</keyword>
<evidence type="ECO:0000313" key="4">
    <source>
        <dbReference type="Proteomes" id="UP000286598"/>
    </source>
</evidence>
<feature type="transmembrane region" description="Helical" evidence="2">
    <location>
        <begin position="162"/>
        <end position="185"/>
    </location>
</feature>
<sequence>MENNNQNTELELMRSQMEDFKAQLDKQKIVNEKMIIGSMKKSMSWIKRFVYFECCLVPIIAVSWFAIKEFAHLSWLNYAFLMTVVIVSVIADYRINVSAISDADYSRNNLLTTIKKLTRMKRLRSIDMMIEVPTLVLWLLWSGIEAWVYMPADAPDFARAAVYGGIVGGVIGAVCGLIFAFRIFLKMQRTNDEVISQINELNA</sequence>
<feature type="transmembrane region" description="Helical" evidence="2">
    <location>
        <begin position="49"/>
        <end position="67"/>
    </location>
</feature>